<sequence length="96" mass="10822">MTVTVYIPSWPPMAVMSSISTILPAIRNRIPIGAYLMFDEWYCCYRTSNTSFYVVPLHPVINQPRSGLDHGPDLVETPPVPLDSEQLPSTRQPLAY</sequence>
<feature type="compositionally biased region" description="Polar residues" evidence="1">
    <location>
        <begin position="86"/>
        <end position="96"/>
    </location>
</feature>
<proteinExistence type="predicted"/>
<feature type="region of interest" description="Disordered" evidence="1">
    <location>
        <begin position="68"/>
        <end position="96"/>
    </location>
</feature>
<dbReference type="EMBL" id="SRLO01000053">
    <property type="protein sequence ID" value="TNN80639.1"/>
    <property type="molecule type" value="Genomic_DNA"/>
</dbReference>
<name>A0A4Z2IRL1_9TELE</name>
<reference evidence="2 3" key="1">
    <citation type="submission" date="2019-03" db="EMBL/GenBank/DDBJ databases">
        <title>First draft genome of Liparis tanakae, snailfish: a comprehensive survey of snailfish specific genes.</title>
        <authorList>
            <person name="Kim W."/>
            <person name="Song I."/>
            <person name="Jeong J.-H."/>
            <person name="Kim D."/>
            <person name="Kim S."/>
            <person name="Ryu S."/>
            <person name="Song J.Y."/>
            <person name="Lee S.K."/>
        </authorList>
    </citation>
    <scope>NUCLEOTIDE SEQUENCE [LARGE SCALE GENOMIC DNA]</scope>
    <source>
        <tissue evidence="2">Muscle</tissue>
    </source>
</reference>
<evidence type="ECO:0000313" key="3">
    <source>
        <dbReference type="Proteomes" id="UP000314294"/>
    </source>
</evidence>
<gene>
    <name evidence="2" type="ORF">EYF80_009147</name>
</gene>
<organism evidence="2 3">
    <name type="scientific">Liparis tanakae</name>
    <name type="common">Tanaka's snailfish</name>
    <dbReference type="NCBI Taxonomy" id="230148"/>
    <lineage>
        <taxon>Eukaryota</taxon>
        <taxon>Metazoa</taxon>
        <taxon>Chordata</taxon>
        <taxon>Craniata</taxon>
        <taxon>Vertebrata</taxon>
        <taxon>Euteleostomi</taxon>
        <taxon>Actinopterygii</taxon>
        <taxon>Neopterygii</taxon>
        <taxon>Teleostei</taxon>
        <taxon>Neoteleostei</taxon>
        <taxon>Acanthomorphata</taxon>
        <taxon>Eupercaria</taxon>
        <taxon>Perciformes</taxon>
        <taxon>Cottioidei</taxon>
        <taxon>Cottales</taxon>
        <taxon>Liparidae</taxon>
        <taxon>Liparis</taxon>
    </lineage>
</organism>
<comment type="caution">
    <text evidence="2">The sequence shown here is derived from an EMBL/GenBank/DDBJ whole genome shotgun (WGS) entry which is preliminary data.</text>
</comment>
<accession>A0A4Z2IRL1</accession>
<protein>
    <submittedName>
        <fullName evidence="2">Uncharacterized protein</fullName>
    </submittedName>
</protein>
<evidence type="ECO:0000313" key="2">
    <source>
        <dbReference type="EMBL" id="TNN80639.1"/>
    </source>
</evidence>
<evidence type="ECO:0000256" key="1">
    <source>
        <dbReference type="SAM" id="MobiDB-lite"/>
    </source>
</evidence>
<dbReference type="AlphaFoldDB" id="A0A4Z2IRL1"/>
<dbReference type="Proteomes" id="UP000314294">
    <property type="component" value="Unassembled WGS sequence"/>
</dbReference>
<keyword evidence="3" id="KW-1185">Reference proteome</keyword>